<evidence type="ECO:0000256" key="6">
    <source>
        <dbReference type="PROSITE-ProRule" id="PRU00176"/>
    </source>
</evidence>
<feature type="compositionally biased region" description="Basic and acidic residues" evidence="7">
    <location>
        <begin position="105"/>
        <end position="117"/>
    </location>
</feature>
<name>A0ABR2FXF8_9ROSI</name>
<dbReference type="Pfam" id="PF00076">
    <property type="entry name" value="RRM_1"/>
    <property type="match status" value="1"/>
</dbReference>
<evidence type="ECO:0000256" key="7">
    <source>
        <dbReference type="SAM" id="MobiDB-lite"/>
    </source>
</evidence>
<feature type="domain" description="RRM" evidence="8">
    <location>
        <begin position="1"/>
        <end position="67"/>
    </location>
</feature>
<dbReference type="InterPro" id="IPR051106">
    <property type="entry name" value="RNA-bind/splicing_reg"/>
</dbReference>
<evidence type="ECO:0000313" key="9">
    <source>
        <dbReference type="EMBL" id="KAK8588935.1"/>
    </source>
</evidence>
<dbReference type="SUPFAM" id="SSF54928">
    <property type="entry name" value="RNA-binding domain, RBD"/>
    <property type="match status" value="1"/>
</dbReference>
<gene>
    <name evidence="9" type="ORF">V6N12_023345</name>
</gene>
<evidence type="ECO:0000256" key="2">
    <source>
        <dbReference type="ARBA" id="ARBA00022664"/>
    </source>
</evidence>
<keyword evidence="10" id="KW-1185">Reference proteome</keyword>
<comment type="subcellular location">
    <subcellularLocation>
        <location evidence="1">Nucleus</location>
    </subcellularLocation>
</comment>
<evidence type="ECO:0000256" key="4">
    <source>
        <dbReference type="ARBA" id="ARBA00023187"/>
    </source>
</evidence>
<dbReference type="PANTHER" id="PTHR48028:SF4">
    <property type="entry name" value="SC35-LIKE SPLICING FACTOR"/>
    <property type="match status" value="1"/>
</dbReference>
<dbReference type="CDD" id="cd00590">
    <property type="entry name" value="RRM_SF"/>
    <property type="match status" value="1"/>
</dbReference>
<dbReference type="PANTHER" id="PTHR48028">
    <property type="entry name" value="GLYCINE-RICH RNA-BINDING PROTEIN RZ1A"/>
    <property type="match status" value="1"/>
</dbReference>
<dbReference type="InterPro" id="IPR012677">
    <property type="entry name" value="Nucleotide-bd_a/b_plait_sf"/>
</dbReference>
<dbReference type="Proteomes" id="UP001472677">
    <property type="component" value="Unassembled WGS sequence"/>
</dbReference>
<organism evidence="9 10">
    <name type="scientific">Hibiscus sabdariffa</name>
    <name type="common">roselle</name>
    <dbReference type="NCBI Taxonomy" id="183260"/>
    <lineage>
        <taxon>Eukaryota</taxon>
        <taxon>Viridiplantae</taxon>
        <taxon>Streptophyta</taxon>
        <taxon>Embryophyta</taxon>
        <taxon>Tracheophyta</taxon>
        <taxon>Spermatophyta</taxon>
        <taxon>Magnoliopsida</taxon>
        <taxon>eudicotyledons</taxon>
        <taxon>Gunneridae</taxon>
        <taxon>Pentapetalae</taxon>
        <taxon>rosids</taxon>
        <taxon>malvids</taxon>
        <taxon>Malvales</taxon>
        <taxon>Malvaceae</taxon>
        <taxon>Malvoideae</taxon>
        <taxon>Hibiscus</taxon>
    </lineage>
</organism>
<dbReference type="Gene3D" id="3.30.70.330">
    <property type="match status" value="1"/>
</dbReference>
<evidence type="ECO:0000256" key="1">
    <source>
        <dbReference type="ARBA" id="ARBA00004123"/>
    </source>
</evidence>
<keyword evidence="4" id="KW-0508">mRNA splicing</keyword>
<dbReference type="InterPro" id="IPR035979">
    <property type="entry name" value="RBD_domain_sf"/>
</dbReference>
<evidence type="ECO:0000313" key="10">
    <source>
        <dbReference type="Proteomes" id="UP001472677"/>
    </source>
</evidence>
<feature type="region of interest" description="Disordered" evidence="7">
    <location>
        <begin position="102"/>
        <end position="122"/>
    </location>
</feature>
<evidence type="ECO:0000256" key="3">
    <source>
        <dbReference type="ARBA" id="ARBA00022884"/>
    </source>
</evidence>
<dbReference type="PROSITE" id="PS50102">
    <property type="entry name" value="RRM"/>
    <property type="match status" value="1"/>
</dbReference>
<keyword evidence="2" id="KW-0507">mRNA processing</keyword>
<protein>
    <recommendedName>
        <fullName evidence="8">RRM domain-containing protein</fullName>
    </recommendedName>
</protein>
<comment type="caution">
    <text evidence="9">The sequence shown here is derived from an EMBL/GenBank/DDBJ whole genome shotgun (WGS) entry which is preliminary data.</text>
</comment>
<reference evidence="9 10" key="1">
    <citation type="journal article" date="2024" name="G3 (Bethesda)">
        <title>Genome assembly of Hibiscus sabdariffa L. provides insights into metabolisms of medicinal natural products.</title>
        <authorList>
            <person name="Kim T."/>
        </authorList>
    </citation>
    <scope>NUCLEOTIDE SEQUENCE [LARGE SCALE GENOMIC DNA]</scope>
    <source>
        <strain evidence="9">TK-2024</strain>
        <tissue evidence="9">Old leaves</tissue>
    </source>
</reference>
<sequence length="147" mass="16672">MQWKGLWHAFARHGDVIDAYIARKLSRSGRKFGFVRFKSRDDTARAIDRLNGFTLYGFKLSVSEAKFKIGSQTSPRGGKSVRIRIGDERNKVTVTRPFGQIPRGAMRDSKCEEEMQGHPRSHPTWAEVEANIYQGQCLESGSVQPQD</sequence>
<keyword evidence="5" id="KW-0539">Nucleus</keyword>
<proteinExistence type="predicted"/>
<evidence type="ECO:0000259" key="8">
    <source>
        <dbReference type="PROSITE" id="PS50102"/>
    </source>
</evidence>
<dbReference type="InterPro" id="IPR000504">
    <property type="entry name" value="RRM_dom"/>
</dbReference>
<evidence type="ECO:0000256" key="5">
    <source>
        <dbReference type="ARBA" id="ARBA00023242"/>
    </source>
</evidence>
<accession>A0ABR2FXF8</accession>
<dbReference type="EMBL" id="JBBPBM010000004">
    <property type="protein sequence ID" value="KAK8588935.1"/>
    <property type="molecule type" value="Genomic_DNA"/>
</dbReference>
<keyword evidence="3 6" id="KW-0694">RNA-binding</keyword>